<evidence type="ECO:0000259" key="4">
    <source>
        <dbReference type="PROSITE" id="PS50110"/>
    </source>
</evidence>
<proteinExistence type="predicted"/>
<evidence type="ECO:0000256" key="3">
    <source>
        <dbReference type="PROSITE-ProRule" id="PRU00169"/>
    </source>
</evidence>
<dbReference type="PROSITE" id="PS50110">
    <property type="entry name" value="RESPONSE_REGULATORY"/>
    <property type="match status" value="1"/>
</dbReference>
<dbReference type="InterPro" id="IPR036388">
    <property type="entry name" value="WH-like_DNA-bd_sf"/>
</dbReference>
<dbReference type="GO" id="GO:0003723">
    <property type="term" value="F:RNA binding"/>
    <property type="evidence" value="ECO:0007669"/>
    <property type="project" value="InterPro"/>
</dbReference>
<dbReference type="InterPro" id="IPR001789">
    <property type="entry name" value="Sig_transdc_resp-reg_receiver"/>
</dbReference>
<dbReference type="GO" id="GO:0000160">
    <property type="term" value="P:phosphorelay signal transduction system"/>
    <property type="evidence" value="ECO:0007669"/>
    <property type="project" value="InterPro"/>
</dbReference>
<dbReference type="SUPFAM" id="SSF52172">
    <property type="entry name" value="CheY-like"/>
    <property type="match status" value="1"/>
</dbReference>
<dbReference type="InterPro" id="IPR011006">
    <property type="entry name" value="CheY-like_superfamily"/>
</dbReference>
<dbReference type="OrthoDB" id="9808843at2"/>
<dbReference type="Gene3D" id="3.40.50.2300">
    <property type="match status" value="1"/>
</dbReference>
<protein>
    <recommendedName>
        <fullName evidence="1">Stage 0 sporulation protein A homolog</fullName>
    </recommendedName>
</protein>
<gene>
    <name evidence="6" type="primary">pdtaR</name>
    <name evidence="6" type="ORF">ERS852471_00566</name>
</gene>
<feature type="domain" description="Response regulatory" evidence="4">
    <location>
        <begin position="4"/>
        <end position="113"/>
    </location>
</feature>
<organism evidence="6 7">
    <name type="scientific">Clostridium disporicum</name>
    <dbReference type="NCBI Taxonomy" id="84024"/>
    <lineage>
        <taxon>Bacteria</taxon>
        <taxon>Bacillati</taxon>
        <taxon>Bacillota</taxon>
        <taxon>Clostridia</taxon>
        <taxon>Eubacteriales</taxon>
        <taxon>Clostridiaceae</taxon>
        <taxon>Clostridium</taxon>
    </lineage>
</organism>
<comment type="caution">
    <text evidence="3">Lacks conserved residue(s) required for the propagation of feature annotation.</text>
</comment>
<dbReference type="SMART" id="SM01012">
    <property type="entry name" value="ANTAR"/>
    <property type="match status" value="1"/>
</dbReference>
<feature type="domain" description="ANTAR" evidence="5">
    <location>
        <begin position="119"/>
        <end position="180"/>
    </location>
</feature>
<dbReference type="RefSeq" id="WP_055263709.1">
    <property type="nucleotide sequence ID" value="NZ_CABIXQ010000003.1"/>
</dbReference>
<evidence type="ECO:0000313" key="7">
    <source>
        <dbReference type="Proteomes" id="UP000095594"/>
    </source>
</evidence>
<reference evidence="6 7" key="1">
    <citation type="submission" date="2015-09" db="EMBL/GenBank/DDBJ databases">
        <authorList>
            <consortium name="Pathogen Informatics"/>
        </authorList>
    </citation>
    <scope>NUCLEOTIDE SEQUENCE [LARGE SCALE GENOMIC DNA]</scope>
    <source>
        <strain evidence="6 7">2789STDY5834856</strain>
    </source>
</reference>
<accession>A0A174A7R9</accession>
<dbReference type="InterPro" id="IPR005561">
    <property type="entry name" value="ANTAR"/>
</dbReference>
<evidence type="ECO:0000256" key="2">
    <source>
        <dbReference type="ARBA" id="ARBA00024867"/>
    </source>
</evidence>
<dbReference type="Gene3D" id="1.10.10.10">
    <property type="entry name" value="Winged helix-like DNA-binding domain superfamily/Winged helix DNA-binding domain"/>
    <property type="match status" value="1"/>
</dbReference>
<evidence type="ECO:0000256" key="1">
    <source>
        <dbReference type="ARBA" id="ARBA00018672"/>
    </source>
</evidence>
<dbReference type="PIRSF" id="PIRSF036382">
    <property type="entry name" value="RR_antiterm"/>
    <property type="match status" value="1"/>
</dbReference>
<dbReference type="AlphaFoldDB" id="A0A174A7R9"/>
<name>A0A174A7R9_9CLOT</name>
<dbReference type="PROSITE" id="PS50921">
    <property type="entry name" value="ANTAR"/>
    <property type="match status" value="1"/>
</dbReference>
<sequence length="183" mass="21120">MQERIVIAINNLDVADKLRMVLSNAGYYIVATTKSGNELTRIVRSNDISIVLIGYKLSDMTIMDVYDNIGELTSFLAIVNEQHKAYIQEEVDIFCITSPINNAVLLNSIDMVIQSQRRFGIYKKKIHSLEQKIEDRKFIDKAKGKLMKIEAISEEEAFRYIQKQAMDRRKTIREIADEILDEI</sequence>
<comment type="function">
    <text evidence="2">May play the central regulatory role in sporulation. It may be an element of the effector pathway responsible for the activation of sporulation genes in response to nutritional stress. Spo0A may act in concert with spo0H (a sigma factor) to control the expression of some genes that are critical to the sporulation process.</text>
</comment>
<dbReference type="Pfam" id="PF03861">
    <property type="entry name" value="ANTAR"/>
    <property type="match status" value="1"/>
</dbReference>
<evidence type="ECO:0000259" key="5">
    <source>
        <dbReference type="PROSITE" id="PS50921"/>
    </source>
</evidence>
<evidence type="ECO:0000313" key="6">
    <source>
        <dbReference type="EMBL" id="CUN84524.1"/>
    </source>
</evidence>
<dbReference type="Proteomes" id="UP000095594">
    <property type="component" value="Unassembled WGS sequence"/>
</dbReference>
<dbReference type="InterPro" id="IPR008327">
    <property type="entry name" value="Sig_transdc_resp-reg_antiterm"/>
</dbReference>
<dbReference type="EMBL" id="CYZX01000003">
    <property type="protein sequence ID" value="CUN84524.1"/>
    <property type="molecule type" value="Genomic_DNA"/>
</dbReference>